<organism evidence="8 9">
    <name type="scientific">Phialemonium thermophilum</name>
    <dbReference type="NCBI Taxonomy" id="223376"/>
    <lineage>
        <taxon>Eukaryota</taxon>
        <taxon>Fungi</taxon>
        <taxon>Dikarya</taxon>
        <taxon>Ascomycota</taxon>
        <taxon>Pezizomycotina</taxon>
        <taxon>Sordariomycetes</taxon>
        <taxon>Sordariomycetidae</taxon>
        <taxon>Cephalothecales</taxon>
        <taxon>Cephalothecaceae</taxon>
        <taxon>Phialemonium</taxon>
    </lineage>
</organism>
<dbReference type="InterPro" id="IPR002132">
    <property type="entry name" value="Ribosomal_uL5"/>
</dbReference>
<dbReference type="PANTHER" id="PTHR11994">
    <property type="entry name" value="60S RIBOSOMAL PROTEIN L11-RELATED"/>
    <property type="match status" value="1"/>
</dbReference>
<evidence type="ECO:0000259" key="7">
    <source>
        <dbReference type="Pfam" id="PF00673"/>
    </source>
</evidence>
<keyword evidence="5" id="KW-0732">Signal</keyword>
<feature type="domain" description="Large ribosomal subunit protein uL5 N-terminal" evidence="6">
    <location>
        <begin position="195"/>
        <end position="246"/>
    </location>
</feature>
<protein>
    <recommendedName>
        <fullName evidence="10">Ribosomal protein L5 C-terminal domain-containing protein</fullName>
    </recommendedName>
</protein>
<comment type="similarity">
    <text evidence="1">Belongs to the universal ribosomal protein uL5 family.</text>
</comment>
<dbReference type="Pfam" id="PF00281">
    <property type="entry name" value="Ribosomal_L5"/>
    <property type="match status" value="1"/>
</dbReference>
<keyword evidence="3" id="KW-0687">Ribonucleoprotein</keyword>
<feature type="compositionally biased region" description="Basic and acidic residues" evidence="4">
    <location>
        <begin position="155"/>
        <end position="168"/>
    </location>
</feature>
<dbReference type="InterPro" id="IPR022803">
    <property type="entry name" value="Ribosomal_uL5_dom_sf"/>
</dbReference>
<reference evidence="8 9" key="1">
    <citation type="journal article" date="2024" name="Commun. Biol.">
        <title>Comparative genomic analysis of thermophilic fungi reveals convergent evolutionary adaptations and gene losses.</title>
        <authorList>
            <person name="Steindorff A.S."/>
            <person name="Aguilar-Pontes M.V."/>
            <person name="Robinson A.J."/>
            <person name="Andreopoulos B."/>
            <person name="LaButti K."/>
            <person name="Kuo A."/>
            <person name="Mondo S."/>
            <person name="Riley R."/>
            <person name="Otillar R."/>
            <person name="Haridas S."/>
            <person name="Lipzen A."/>
            <person name="Grimwood J."/>
            <person name="Schmutz J."/>
            <person name="Clum A."/>
            <person name="Reid I.D."/>
            <person name="Moisan M.C."/>
            <person name="Butler G."/>
            <person name="Nguyen T.T.M."/>
            <person name="Dewar K."/>
            <person name="Conant G."/>
            <person name="Drula E."/>
            <person name="Henrissat B."/>
            <person name="Hansel C."/>
            <person name="Singer S."/>
            <person name="Hutchinson M.I."/>
            <person name="de Vries R.P."/>
            <person name="Natvig D.O."/>
            <person name="Powell A.J."/>
            <person name="Tsang A."/>
            <person name="Grigoriev I.V."/>
        </authorList>
    </citation>
    <scope>NUCLEOTIDE SEQUENCE [LARGE SCALE GENOMIC DNA]</scope>
    <source>
        <strain evidence="8 9">ATCC 24622</strain>
    </source>
</reference>
<evidence type="ECO:0000313" key="9">
    <source>
        <dbReference type="Proteomes" id="UP001586593"/>
    </source>
</evidence>
<evidence type="ECO:0000256" key="3">
    <source>
        <dbReference type="ARBA" id="ARBA00023274"/>
    </source>
</evidence>
<evidence type="ECO:0000313" key="8">
    <source>
        <dbReference type="EMBL" id="KAL1877617.1"/>
    </source>
</evidence>
<evidence type="ECO:0000259" key="6">
    <source>
        <dbReference type="Pfam" id="PF00281"/>
    </source>
</evidence>
<evidence type="ECO:0000256" key="5">
    <source>
        <dbReference type="SAM" id="SignalP"/>
    </source>
</evidence>
<dbReference type="EMBL" id="JAZHXJ010000061">
    <property type="protein sequence ID" value="KAL1877617.1"/>
    <property type="molecule type" value="Genomic_DNA"/>
</dbReference>
<name>A0ABR3XQ09_9PEZI</name>
<keyword evidence="2" id="KW-0689">Ribosomal protein</keyword>
<feature type="signal peptide" evidence="5">
    <location>
        <begin position="1"/>
        <end position="24"/>
    </location>
</feature>
<accession>A0ABR3XQ09</accession>
<dbReference type="Gene3D" id="3.30.1440.10">
    <property type="match status" value="1"/>
</dbReference>
<evidence type="ECO:0000256" key="4">
    <source>
        <dbReference type="SAM" id="MobiDB-lite"/>
    </source>
</evidence>
<gene>
    <name evidence="8" type="ORF">VTK73DRAFT_8441</name>
</gene>
<evidence type="ECO:0000256" key="1">
    <source>
        <dbReference type="ARBA" id="ARBA00008553"/>
    </source>
</evidence>
<dbReference type="InterPro" id="IPR031309">
    <property type="entry name" value="Ribosomal_uL5_C"/>
</dbReference>
<sequence>MASLIKTSTGTRVFLLAHWPVSQAAPVCLTRNASTAAGEATATQSIPDLADLESDSSLGAPEPPLGVVETFQPWKRAAQRKYRLPAGRYQYHPPKYDRGPFHPIQSPPSSEPIARDFVPGPFNLPRLKQTYQSTIASDLLTLTYLHKPPGTPKQGKSERLRGWDDSSPYHKNRARRGPRGSEVLRLIERDITFKNIPEIKAVSLAMFTPEAQKDRDYLIVARAMLMAITGTMPEITRSKHAVAAWGAQKDKYSGVKTTIYGNAAYEFLDRCIHLVFPKIKDWKGVKGTTGDSSGNLSWGLEPEHMAYFPEIEVNYDMYPSKMMPGCRVYVHTTATSDRQAKLLLRALGVPFYGELRD</sequence>
<feature type="region of interest" description="Disordered" evidence="4">
    <location>
        <begin position="145"/>
        <end position="179"/>
    </location>
</feature>
<evidence type="ECO:0000256" key="2">
    <source>
        <dbReference type="ARBA" id="ARBA00022980"/>
    </source>
</evidence>
<evidence type="ECO:0008006" key="10">
    <source>
        <dbReference type="Google" id="ProtNLM"/>
    </source>
</evidence>
<comment type="caution">
    <text evidence="8">The sequence shown here is derived from an EMBL/GenBank/DDBJ whole genome shotgun (WGS) entry which is preliminary data.</text>
</comment>
<keyword evidence="9" id="KW-1185">Reference proteome</keyword>
<dbReference type="Pfam" id="PF00673">
    <property type="entry name" value="Ribosomal_L5_C"/>
    <property type="match status" value="1"/>
</dbReference>
<proteinExistence type="inferred from homology"/>
<dbReference type="Proteomes" id="UP001586593">
    <property type="component" value="Unassembled WGS sequence"/>
</dbReference>
<feature type="domain" description="Large ribosomal subunit protein uL5 C-terminal" evidence="7">
    <location>
        <begin position="254"/>
        <end position="351"/>
    </location>
</feature>
<dbReference type="SUPFAM" id="SSF55282">
    <property type="entry name" value="RL5-like"/>
    <property type="match status" value="1"/>
</dbReference>
<dbReference type="InterPro" id="IPR031310">
    <property type="entry name" value="Ribosomal_uL5_N"/>
</dbReference>
<feature type="chain" id="PRO_5047443998" description="Ribosomal protein L5 C-terminal domain-containing protein" evidence="5">
    <location>
        <begin position="25"/>
        <end position="357"/>
    </location>
</feature>